<dbReference type="Ensembl" id="ENSMSIT00000000250.1">
    <property type="protein sequence ID" value="ENSMSIP00000000182.1"/>
    <property type="gene ID" value="ENSMSIG00000000214.1"/>
</dbReference>
<accession>A0A8C6G4N7</accession>
<reference evidence="1" key="1">
    <citation type="submission" date="2025-08" db="UniProtKB">
        <authorList>
            <consortium name="Ensembl"/>
        </authorList>
    </citation>
    <scope>IDENTIFICATION</scope>
</reference>
<protein>
    <submittedName>
        <fullName evidence="1">Uncharacterized protein</fullName>
    </submittedName>
</protein>
<name>A0A8C6G4N7_MUSSI</name>
<organism evidence="1 2">
    <name type="scientific">Mus spicilegus</name>
    <name type="common">Mound-building mouse</name>
    <dbReference type="NCBI Taxonomy" id="10103"/>
    <lineage>
        <taxon>Eukaryota</taxon>
        <taxon>Metazoa</taxon>
        <taxon>Chordata</taxon>
        <taxon>Craniata</taxon>
        <taxon>Vertebrata</taxon>
        <taxon>Euteleostomi</taxon>
        <taxon>Mammalia</taxon>
        <taxon>Eutheria</taxon>
        <taxon>Euarchontoglires</taxon>
        <taxon>Glires</taxon>
        <taxon>Rodentia</taxon>
        <taxon>Myomorpha</taxon>
        <taxon>Muroidea</taxon>
        <taxon>Muridae</taxon>
        <taxon>Murinae</taxon>
        <taxon>Mus</taxon>
        <taxon>Mus</taxon>
    </lineage>
</organism>
<sequence>MALSTGSAAHALRPQGTGGCWPARAFSVGTESLEVDLLVERAAPQAEVEALAVTVLHGVDYLLGHPDGKGQVAAHLSHHDGGADVLGLDLHVLARHLLCDLQAVGPVFISPIFGAVRKGRRKFVHFSLVDFLVHTLLEVLEDDGELWGKDTEESRSGCKTNSVTVWSLAEPS</sequence>
<dbReference type="Proteomes" id="UP000694415">
    <property type="component" value="Unplaced"/>
</dbReference>
<dbReference type="GeneTree" id="ENSGT01030000235343"/>
<evidence type="ECO:0000313" key="1">
    <source>
        <dbReference type="Ensembl" id="ENSMSIP00000000182.1"/>
    </source>
</evidence>
<proteinExistence type="predicted"/>
<reference evidence="1" key="2">
    <citation type="submission" date="2025-09" db="UniProtKB">
        <authorList>
            <consortium name="Ensembl"/>
        </authorList>
    </citation>
    <scope>IDENTIFICATION</scope>
</reference>
<evidence type="ECO:0000313" key="2">
    <source>
        <dbReference type="Proteomes" id="UP000694415"/>
    </source>
</evidence>
<dbReference type="AlphaFoldDB" id="A0A8C6G4N7"/>
<keyword evidence="2" id="KW-1185">Reference proteome</keyword>